<dbReference type="Proteomes" id="UP000280696">
    <property type="component" value="Unassembled WGS sequence"/>
</dbReference>
<reference evidence="1 2" key="1">
    <citation type="submission" date="2018-09" db="EMBL/GenBank/DDBJ databases">
        <title>Murine metabolic-syndrome-specific gut microbial biobank.</title>
        <authorList>
            <person name="Liu C."/>
        </authorList>
    </citation>
    <scope>NUCLEOTIDE SEQUENCE [LARGE SCALE GENOMIC DNA]</scope>
    <source>
        <strain evidence="1 2">0.1xD8-82</strain>
    </source>
</reference>
<protein>
    <submittedName>
        <fullName evidence="1">Putative motility protein</fullName>
    </submittedName>
</protein>
<dbReference type="EMBL" id="RAYQ01000006">
    <property type="protein sequence ID" value="RKI91922.1"/>
    <property type="molecule type" value="Genomic_DNA"/>
</dbReference>
<dbReference type="Pfam" id="PF14070">
    <property type="entry name" value="YjfB_motility"/>
    <property type="match status" value="1"/>
</dbReference>
<accession>A0A3A9AKE1</accession>
<dbReference type="AlphaFoldDB" id="A0A3A9AKE1"/>
<name>A0A3A9AKE1_9FIRM</name>
<sequence length="62" mass="6639">MNIPELSTALANVQLSNQVGIAVLDKAMENSEIIGESLINMMGRSMELSVNPHIGGNIDMLI</sequence>
<gene>
    <name evidence="1" type="ORF">D7V94_07490</name>
</gene>
<dbReference type="RefSeq" id="WP_120468396.1">
    <property type="nucleotide sequence ID" value="NZ_CATAJS010000018.1"/>
</dbReference>
<organism evidence="1 2">
    <name type="scientific">Parablautia intestinalis</name>
    <dbReference type="NCBI Taxonomy" id="2320100"/>
    <lineage>
        <taxon>Bacteria</taxon>
        <taxon>Bacillati</taxon>
        <taxon>Bacillota</taxon>
        <taxon>Clostridia</taxon>
        <taxon>Lachnospirales</taxon>
        <taxon>Lachnospiraceae</taxon>
        <taxon>Parablautia</taxon>
    </lineage>
</organism>
<dbReference type="OrthoDB" id="1924973at2"/>
<comment type="caution">
    <text evidence="1">The sequence shown here is derived from an EMBL/GenBank/DDBJ whole genome shotgun (WGS) entry which is preliminary data.</text>
</comment>
<evidence type="ECO:0000313" key="2">
    <source>
        <dbReference type="Proteomes" id="UP000280696"/>
    </source>
</evidence>
<evidence type="ECO:0000313" key="1">
    <source>
        <dbReference type="EMBL" id="RKI91922.1"/>
    </source>
</evidence>
<dbReference type="InterPro" id="IPR025906">
    <property type="entry name" value="YjfB_motility"/>
</dbReference>
<proteinExistence type="predicted"/>
<keyword evidence="2" id="KW-1185">Reference proteome</keyword>